<dbReference type="Proteomes" id="UP000319619">
    <property type="component" value="Unassembled WGS sequence"/>
</dbReference>
<proteinExistence type="inferred from homology"/>
<dbReference type="SUPFAM" id="SSF52980">
    <property type="entry name" value="Restriction endonuclease-like"/>
    <property type="match status" value="1"/>
</dbReference>
<evidence type="ECO:0000256" key="1">
    <source>
        <dbReference type="ARBA" id="ARBA00006738"/>
    </source>
</evidence>
<protein>
    <recommendedName>
        <fullName evidence="2">UPF0102 protein CEE37_08150</fullName>
    </recommendedName>
</protein>
<organism evidence="3 4">
    <name type="scientific">candidate division LCP-89 bacterium B3_LCP</name>
    <dbReference type="NCBI Taxonomy" id="2012998"/>
    <lineage>
        <taxon>Bacteria</taxon>
        <taxon>Pseudomonadati</taxon>
        <taxon>Bacteria division LCP-89</taxon>
    </lineage>
</organism>
<dbReference type="GO" id="GO:0003676">
    <property type="term" value="F:nucleic acid binding"/>
    <property type="evidence" value="ECO:0007669"/>
    <property type="project" value="InterPro"/>
</dbReference>
<name>A0A532UZH7_UNCL8</name>
<dbReference type="CDD" id="cd20736">
    <property type="entry name" value="PoNe_Nuclease"/>
    <property type="match status" value="1"/>
</dbReference>
<dbReference type="AlphaFoldDB" id="A0A532UZH7"/>
<dbReference type="PANTHER" id="PTHR34039:SF1">
    <property type="entry name" value="UPF0102 PROTEIN YRAN"/>
    <property type="match status" value="1"/>
</dbReference>
<dbReference type="HAMAP" id="MF_00048">
    <property type="entry name" value="UPF0102"/>
    <property type="match status" value="1"/>
</dbReference>
<evidence type="ECO:0000313" key="4">
    <source>
        <dbReference type="Proteomes" id="UP000319619"/>
    </source>
</evidence>
<dbReference type="InterPro" id="IPR011335">
    <property type="entry name" value="Restrct_endonuc-II-like"/>
</dbReference>
<accession>A0A532UZH7</accession>
<evidence type="ECO:0000313" key="3">
    <source>
        <dbReference type="EMBL" id="TKJ40289.1"/>
    </source>
</evidence>
<dbReference type="PANTHER" id="PTHR34039">
    <property type="entry name" value="UPF0102 PROTEIN YRAN"/>
    <property type="match status" value="1"/>
</dbReference>
<evidence type="ECO:0000256" key="2">
    <source>
        <dbReference type="HAMAP-Rule" id="MF_00048"/>
    </source>
</evidence>
<comment type="caution">
    <text evidence="3">The sequence shown here is derived from an EMBL/GenBank/DDBJ whole genome shotgun (WGS) entry which is preliminary data.</text>
</comment>
<gene>
    <name evidence="3" type="ORF">CEE37_08150</name>
</gene>
<dbReference type="Gene3D" id="3.40.1350.10">
    <property type="match status" value="1"/>
</dbReference>
<dbReference type="Pfam" id="PF02021">
    <property type="entry name" value="UPF0102"/>
    <property type="match status" value="1"/>
</dbReference>
<comment type="similarity">
    <text evidence="1 2">Belongs to the UPF0102 family.</text>
</comment>
<dbReference type="NCBIfam" id="TIGR00252">
    <property type="entry name" value="YraN family protein"/>
    <property type="match status" value="1"/>
</dbReference>
<dbReference type="InterPro" id="IPR003509">
    <property type="entry name" value="UPF0102_YraN-like"/>
</dbReference>
<dbReference type="EMBL" id="NJBN01000005">
    <property type="protein sequence ID" value="TKJ40289.1"/>
    <property type="molecule type" value="Genomic_DNA"/>
</dbReference>
<dbReference type="InterPro" id="IPR011856">
    <property type="entry name" value="tRNA_endonuc-like_dom_sf"/>
</dbReference>
<reference evidence="3 4" key="1">
    <citation type="submission" date="2017-06" db="EMBL/GenBank/DDBJ databases">
        <title>Novel microbial phyla capable of carbon fixation and sulfur reduction in deep-sea sediments.</title>
        <authorList>
            <person name="Huang J."/>
            <person name="Baker B."/>
            <person name="Wang Y."/>
        </authorList>
    </citation>
    <scope>NUCLEOTIDE SEQUENCE [LARGE SCALE GENOMIC DNA]</scope>
    <source>
        <strain evidence="3">B3_LCP</strain>
    </source>
</reference>
<sequence length="126" mass="14518">MNPSTRDIGNEAEGQAAQYLQNKGYRIIVRNYRIRFAEIDIIAQKDDVLVFCEVKSSRFSGESHPEIRVGHKKQIKIAKCAQSFLVENRPSFDSCRFDIISVKLVRGETVVEHFENAFWPPDGWDD</sequence>